<feature type="domain" description="Protein kinase" evidence="18">
    <location>
        <begin position="417"/>
        <end position="690"/>
    </location>
</feature>
<evidence type="ECO:0000259" key="19">
    <source>
        <dbReference type="PROSITE" id="PS50853"/>
    </source>
</evidence>
<dbReference type="Gene3D" id="1.10.510.10">
    <property type="entry name" value="Transferase(Phosphotransferase) domain 1"/>
    <property type="match status" value="1"/>
</dbReference>
<dbReference type="Pfam" id="PF07714">
    <property type="entry name" value="PK_Tyr_Ser-Thr"/>
    <property type="match status" value="1"/>
</dbReference>
<evidence type="ECO:0000313" key="21">
    <source>
        <dbReference type="Proteomes" id="UP000887568"/>
    </source>
</evidence>
<reference evidence="20" key="1">
    <citation type="submission" date="2022-11" db="UniProtKB">
        <authorList>
            <consortium name="EnsemblMetazoa"/>
        </authorList>
    </citation>
    <scope>IDENTIFICATION</scope>
</reference>
<feature type="domain" description="Fibronectin type-III" evidence="19">
    <location>
        <begin position="47"/>
        <end position="155"/>
    </location>
</feature>
<dbReference type="InterPro" id="IPR003961">
    <property type="entry name" value="FN3_dom"/>
</dbReference>
<keyword evidence="11" id="KW-0829">Tyrosine-protein kinase</keyword>
<dbReference type="SUPFAM" id="SSF49265">
    <property type="entry name" value="Fibronectin type III"/>
    <property type="match status" value="1"/>
</dbReference>
<comment type="subcellular location">
    <subcellularLocation>
        <location evidence="1">Membrane</location>
        <topology evidence="1">Single-pass membrane protein</topology>
    </subcellularLocation>
</comment>
<dbReference type="PANTHER" id="PTHR24416">
    <property type="entry name" value="TYROSINE-PROTEIN KINASE RECEPTOR"/>
    <property type="match status" value="1"/>
</dbReference>
<evidence type="ECO:0000256" key="10">
    <source>
        <dbReference type="ARBA" id="ARBA00023136"/>
    </source>
</evidence>
<dbReference type="InterPro" id="IPR001245">
    <property type="entry name" value="Ser-Thr/Tyr_kinase_cat_dom"/>
</dbReference>
<dbReference type="SUPFAM" id="SSF56112">
    <property type="entry name" value="Protein kinase-like (PK-like)"/>
    <property type="match status" value="1"/>
</dbReference>
<dbReference type="SMART" id="SM00060">
    <property type="entry name" value="FN3"/>
    <property type="match status" value="2"/>
</dbReference>
<dbReference type="Gene3D" id="3.30.200.20">
    <property type="entry name" value="Phosphorylase Kinase, domain 1"/>
    <property type="match status" value="1"/>
</dbReference>
<dbReference type="GO" id="GO:0005524">
    <property type="term" value="F:ATP binding"/>
    <property type="evidence" value="ECO:0007669"/>
    <property type="project" value="UniProtKB-UniRule"/>
</dbReference>
<dbReference type="InterPro" id="IPR013783">
    <property type="entry name" value="Ig-like_fold"/>
</dbReference>
<dbReference type="InterPro" id="IPR050122">
    <property type="entry name" value="RTK"/>
</dbReference>
<dbReference type="GeneID" id="119736664"/>
<evidence type="ECO:0000256" key="4">
    <source>
        <dbReference type="ARBA" id="ARBA00022692"/>
    </source>
</evidence>
<dbReference type="OrthoDB" id="4062651at2759"/>
<keyword evidence="8 15" id="KW-0067">ATP-binding</keyword>
<dbReference type="InterPro" id="IPR011009">
    <property type="entry name" value="Kinase-like_dom_sf"/>
</dbReference>
<evidence type="ECO:0000256" key="6">
    <source>
        <dbReference type="ARBA" id="ARBA00022741"/>
    </source>
</evidence>
<dbReference type="InterPro" id="IPR017441">
    <property type="entry name" value="Protein_kinase_ATP_BS"/>
</dbReference>
<dbReference type="PROSITE" id="PS00107">
    <property type="entry name" value="PROTEIN_KINASE_ATP"/>
    <property type="match status" value="1"/>
</dbReference>
<evidence type="ECO:0000256" key="8">
    <source>
        <dbReference type="ARBA" id="ARBA00022840"/>
    </source>
</evidence>
<dbReference type="PROSITE" id="PS50011">
    <property type="entry name" value="PROTEIN_KINASE_DOM"/>
    <property type="match status" value="1"/>
</dbReference>
<dbReference type="EC" id="2.7.10.1" evidence="2"/>
<dbReference type="PANTHER" id="PTHR24416:SF611">
    <property type="entry name" value="TYROSINE-PROTEIN KINASE TRANSMEMBRANE RECEPTOR ROR"/>
    <property type="match status" value="1"/>
</dbReference>
<dbReference type="InterPro" id="IPR020635">
    <property type="entry name" value="Tyr_kinase_cat_dom"/>
</dbReference>
<evidence type="ECO:0000256" key="7">
    <source>
        <dbReference type="ARBA" id="ARBA00022777"/>
    </source>
</evidence>
<evidence type="ECO:0000256" key="12">
    <source>
        <dbReference type="ARBA" id="ARBA00023170"/>
    </source>
</evidence>
<keyword evidence="6 15" id="KW-0547">Nucleotide-binding</keyword>
<feature type="transmembrane region" description="Helical" evidence="17">
    <location>
        <begin position="333"/>
        <end position="353"/>
    </location>
</feature>
<dbReference type="PROSITE" id="PS00109">
    <property type="entry name" value="PROTEIN_KINASE_TYR"/>
    <property type="match status" value="1"/>
</dbReference>
<evidence type="ECO:0000313" key="20">
    <source>
        <dbReference type="EnsemblMetazoa" id="XP_038066608.1"/>
    </source>
</evidence>
<comment type="catalytic activity">
    <reaction evidence="14">
        <text>L-tyrosyl-[protein] + ATP = O-phospho-L-tyrosyl-[protein] + ADP + H(+)</text>
        <dbReference type="Rhea" id="RHEA:10596"/>
        <dbReference type="Rhea" id="RHEA-COMP:10136"/>
        <dbReference type="Rhea" id="RHEA-COMP:20101"/>
        <dbReference type="ChEBI" id="CHEBI:15378"/>
        <dbReference type="ChEBI" id="CHEBI:30616"/>
        <dbReference type="ChEBI" id="CHEBI:46858"/>
        <dbReference type="ChEBI" id="CHEBI:61978"/>
        <dbReference type="ChEBI" id="CHEBI:456216"/>
        <dbReference type="EC" id="2.7.10.1"/>
    </reaction>
</comment>
<evidence type="ECO:0000256" key="15">
    <source>
        <dbReference type="PROSITE-ProRule" id="PRU10141"/>
    </source>
</evidence>
<evidence type="ECO:0000256" key="9">
    <source>
        <dbReference type="ARBA" id="ARBA00022989"/>
    </source>
</evidence>
<dbReference type="InterPro" id="IPR000719">
    <property type="entry name" value="Prot_kinase_dom"/>
</dbReference>
<dbReference type="EnsemblMetazoa" id="XM_038210680.1">
    <property type="protein sequence ID" value="XP_038066608.1"/>
    <property type="gene ID" value="LOC119736664"/>
</dbReference>
<dbReference type="InterPro" id="IPR036116">
    <property type="entry name" value="FN3_sf"/>
</dbReference>
<dbReference type="PROSITE" id="PS50853">
    <property type="entry name" value="FN3"/>
    <property type="match status" value="1"/>
</dbReference>
<keyword evidence="21" id="KW-1185">Reference proteome</keyword>
<evidence type="ECO:0000256" key="17">
    <source>
        <dbReference type="SAM" id="Phobius"/>
    </source>
</evidence>
<evidence type="ECO:0000256" key="5">
    <source>
        <dbReference type="ARBA" id="ARBA00022737"/>
    </source>
</evidence>
<dbReference type="RefSeq" id="XP_038066608.1">
    <property type="nucleotide sequence ID" value="XM_038210680.1"/>
</dbReference>
<sequence length="710" mass="78764">MPCSRWNAGAFRGLRGTDRAAVLLERGGNTAFPAERCTDRYSRSGIPPTSPVNVQSVNLPDTCKISWDRPENENGIIRNYTVYYSAYPRPMSDDTPIDQDNSGMYDINNGSQMTFTFKKSEHAPYSEYQFNISATTVSTGNSSDVGNGSCITPPAAPAEGSVRRPVAGEPVSPDREAITSTTFYMAVAPADERNGPISCYDIIVKELLENEDISTLDPDRDFPQDQVGTYGDAQVTPGRAYVAFVKQGSLVYSTVNVKIGSQRASRCGGVASSRRKRQAVYDHTGNNGQLKSDTRYTAFVRAFVKVGDGMEEVYTSSPFMQPITTVAQPDNTVVIAVVFAVGLGTAFLITLTARGVRVWRKKRRTNHSRPETTAMEMDSIDYDDVSLPEDGMASAVYEDVGLPSWALRWEILWKNLVVDDKVLGQGNFGEVRSGTVNIGGRMTKTAIKVLKGHASKTDREDFMEEFRTMTNIGYHPNVVSLLGACQHEDVLYVALEYLPNGDLRSYLRTARSQSESDEGALSSEMLIKFALDVAKGMNHLSVSGVIHRDLAARNILLGEQLVAKVSDFGLSRGEDTYVQTSTRRVPTRWLAIESLLDRTYTTQSDVWSFGILLWEIASIGGTPYPAIATRSLVGRLMEGYRMTKPANCDEQIYSLMLRCWEEDPSNRPSFSDLIHILSKMDDNKIEHTYMAIDRAHYENFCVIRPELDDN</sequence>
<dbReference type="CDD" id="cd00063">
    <property type="entry name" value="FN3"/>
    <property type="match status" value="1"/>
</dbReference>
<protein>
    <recommendedName>
        <fullName evidence="2">receptor protein-tyrosine kinase</fullName>
        <ecNumber evidence="2">2.7.10.1</ecNumber>
    </recommendedName>
</protein>
<dbReference type="PRINTS" id="PR00109">
    <property type="entry name" value="TYRKINASE"/>
</dbReference>
<organism evidence="20 21">
    <name type="scientific">Patiria miniata</name>
    <name type="common">Bat star</name>
    <name type="synonym">Asterina miniata</name>
    <dbReference type="NCBI Taxonomy" id="46514"/>
    <lineage>
        <taxon>Eukaryota</taxon>
        <taxon>Metazoa</taxon>
        <taxon>Echinodermata</taxon>
        <taxon>Eleutherozoa</taxon>
        <taxon>Asterozoa</taxon>
        <taxon>Asteroidea</taxon>
        <taxon>Valvatacea</taxon>
        <taxon>Valvatida</taxon>
        <taxon>Asterinidae</taxon>
        <taxon>Patiria</taxon>
    </lineage>
</organism>
<dbReference type="CDD" id="cd00192">
    <property type="entry name" value="PTKc"/>
    <property type="match status" value="1"/>
</dbReference>
<keyword evidence="3" id="KW-0808">Transferase</keyword>
<evidence type="ECO:0000256" key="3">
    <source>
        <dbReference type="ARBA" id="ARBA00022679"/>
    </source>
</evidence>
<dbReference type="GO" id="GO:0007169">
    <property type="term" value="P:cell surface receptor protein tyrosine kinase signaling pathway"/>
    <property type="evidence" value="ECO:0007669"/>
    <property type="project" value="TreeGrafter"/>
</dbReference>
<accession>A0A914ASG6</accession>
<dbReference type="GO" id="GO:0005886">
    <property type="term" value="C:plasma membrane"/>
    <property type="evidence" value="ECO:0007669"/>
    <property type="project" value="TreeGrafter"/>
</dbReference>
<evidence type="ECO:0000256" key="1">
    <source>
        <dbReference type="ARBA" id="ARBA00004167"/>
    </source>
</evidence>
<keyword evidence="5" id="KW-0677">Repeat</keyword>
<evidence type="ECO:0000256" key="11">
    <source>
        <dbReference type="ARBA" id="ARBA00023137"/>
    </source>
</evidence>
<keyword evidence="9 17" id="KW-1133">Transmembrane helix</keyword>
<name>A0A914ASG6_PATMI</name>
<evidence type="ECO:0000256" key="2">
    <source>
        <dbReference type="ARBA" id="ARBA00011902"/>
    </source>
</evidence>
<proteinExistence type="predicted"/>
<feature type="region of interest" description="Disordered" evidence="16">
    <location>
        <begin position="154"/>
        <end position="173"/>
    </location>
</feature>
<keyword evidence="10 17" id="KW-0472">Membrane</keyword>
<keyword evidence="7" id="KW-0418">Kinase</keyword>
<evidence type="ECO:0000256" key="14">
    <source>
        <dbReference type="ARBA" id="ARBA00051243"/>
    </source>
</evidence>
<dbReference type="AlphaFoldDB" id="A0A914ASG6"/>
<dbReference type="SMART" id="SM00219">
    <property type="entry name" value="TyrKc"/>
    <property type="match status" value="1"/>
</dbReference>
<dbReference type="Proteomes" id="UP000887568">
    <property type="component" value="Unplaced"/>
</dbReference>
<dbReference type="InterPro" id="IPR008266">
    <property type="entry name" value="Tyr_kinase_AS"/>
</dbReference>
<dbReference type="GO" id="GO:0043235">
    <property type="term" value="C:receptor complex"/>
    <property type="evidence" value="ECO:0007669"/>
    <property type="project" value="TreeGrafter"/>
</dbReference>
<evidence type="ECO:0000259" key="18">
    <source>
        <dbReference type="PROSITE" id="PS50011"/>
    </source>
</evidence>
<dbReference type="GO" id="GO:0004714">
    <property type="term" value="F:transmembrane receptor protein tyrosine kinase activity"/>
    <property type="evidence" value="ECO:0007669"/>
    <property type="project" value="UniProtKB-EC"/>
</dbReference>
<keyword evidence="13" id="KW-0325">Glycoprotein</keyword>
<keyword evidence="4 17" id="KW-0812">Transmembrane</keyword>
<dbReference type="Gene3D" id="2.60.40.10">
    <property type="entry name" value="Immunoglobulins"/>
    <property type="match status" value="1"/>
</dbReference>
<dbReference type="FunFam" id="1.10.510.10:FF:000554">
    <property type="entry name" value="Predicted protein"/>
    <property type="match status" value="1"/>
</dbReference>
<keyword evidence="12" id="KW-0675">Receptor</keyword>
<evidence type="ECO:0000256" key="16">
    <source>
        <dbReference type="SAM" id="MobiDB-lite"/>
    </source>
</evidence>
<feature type="binding site" evidence="15">
    <location>
        <position position="448"/>
    </location>
    <ligand>
        <name>ATP</name>
        <dbReference type="ChEBI" id="CHEBI:30616"/>
    </ligand>
</feature>
<evidence type="ECO:0000256" key="13">
    <source>
        <dbReference type="ARBA" id="ARBA00023180"/>
    </source>
</evidence>